<dbReference type="GO" id="GO:0000124">
    <property type="term" value="C:SAGA complex"/>
    <property type="evidence" value="ECO:0007669"/>
    <property type="project" value="TreeGrafter"/>
</dbReference>
<feature type="region of interest" description="Disordered" evidence="6">
    <location>
        <begin position="1"/>
        <end position="32"/>
    </location>
</feature>
<dbReference type="STRING" id="329884.A0A4U0XP23"/>
<keyword evidence="8" id="KW-1185">Reference proteome</keyword>
<dbReference type="EMBL" id="NAJQ01000115">
    <property type="protein sequence ID" value="TKA78341.1"/>
    <property type="molecule type" value="Genomic_DNA"/>
</dbReference>
<feature type="compositionally biased region" description="Basic and acidic residues" evidence="6">
    <location>
        <begin position="251"/>
        <end position="270"/>
    </location>
</feature>
<dbReference type="PANTHER" id="PTHR13556">
    <property type="entry name" value="TRANSCRIPTIONAL ADAPTER 3-RELATED"/>
    <property type="match status" value="1"/>
</dbReference>
<evidence type="ECO:0000256" key="1">
    <source>
        <dbReference type="ARBA" id="ARBA00004123"/>
    </source>
</evidence>
<evidence type="ECO:0000256" key="5">
    <source>
        <dbReference type="ARBA" id="ARBA00023242"/>
    </source>
</evidence>
<dbReference type="AlphaFoldDB" id="A0A4U0XP23"/>
<gene>
    <name evidence="7" type="ORF">B0A55_03633</name>
</gene>
<evidence type="ECO:0000256" key="4">
    <source>
        <dbReference type="ARBA" id="ARBA00023163"/>
    </source>
</evidence>
<feature type="compositionally biased region" description="Pro residues" evidence="6">
    <location>
        <begin position="169"/>
        <end position="179"/>
    </location>
</feature>
<sequence>MGTPTPTPTSSVSKETAYLRTPTTTLVSSDASIEQLTTGTTAKANDPPTARELLRLHNTIRDSVRTVIAKRGEVCDRSMRQLVQKRKERLQAEREAEAEREARELAAKKEQEDSERRKVKKEKALSKKRSRDEMEVDAEEERARRRESLPSTGAHGLARQDGLNVHQGTPPPPSPPVPPGTAAIDPMDTAPSPTDSEDARADPPSTIPLYERAFGQDPTKFDDPTVYDIRPAPSDMADDEKREIFNVLHWPESDLKDLTAGDPPDKDFSDNKPPNQTNFSTFQAYVEPYIRSFTEEDVAFLKERGDRVTPYIIPNRGAKSYKDVWAAEDGLTGIEPPAKIELNPNEARGSMEEMDDATAETDEVSLGPSAERLQALLRAAPNPVTKKDDTNDVDANGDTTMLNADDDPATQPGAADDHHTFKPATYLPADAPRPANLPALDYGTMEQRALQELRYIGFLGPTETPDYAAHNDDEVAARLRTLQHELRRVSRANNIRKARVLELTEERMAMQEYSNIADDLDNQVNAAYLKRNRSLSAKPAKKGQSAAAQAARKGVGVTAGAAGGRIVSEGVRALMQKRKDWIDMVGPVVGHGRPPILRDDQTVFDEESLRKWERVETEAEAGEGGLEGE</sequence>
<comment type="caution">
    <text evidence="7">The sequence shown here is derived from an EMBL/GenBank/DDBJ whole genome shotgun (WGS) entry which is preliminary data.</text>
</comment>
<dbReference type="PANTHER" id="PTHR13556:SF2">
    <property type="entry name" value="TRANSCRIPTIONAL ADAPTER 3"/>
    <property type="match status" value="1"/>
</dbReference>
<evidence type="ECO:0000313" key="7">
    <source>
        <dbReference type="EMBL" id="TKA78341.1"/>
    </source>
</evidence>
<feature type="compositionally biased region" description="Basic and acidic residues" evidence="6">
    <location>
        <begin position="89"/>
        <end position="133"/>
    </location>
</feature>
<keyword evidence="4" id="KW-0804">Transcription</keyword>
<feature type="region of interest" description="Disordered" evidence="6">
    <location>
        <begin position="251"/>
        <end position="278"/>
    </location>
</feature>
<keyword evidence="5" id="KW-0539">Nucleus</keyword>
<name>A0A4U0XP23_9PEZI</name>
<evidence type="ECO:0000256" key="2">
    <source>
        <dbReference type="ARBA" id="ARBA00005330"/>
    </source>
</evidence>
<keyword evidence="3" id="KW-0805">Transcription regulation</keyword>
<dbReference type="GO" id="GO:0003713">
    <property type="term" value="F:transcription coactivator activity"/>
    <property type="evidence" value="ECO:0007669"/>
    <property type="project" value="TreeGrafter"/>
</dbReference>
<organism evidence="7 8">
    <name type="scientific">Friedmanniomyces simplex</name>
    <dbReference type="NCBI Taxonomy" id="329884"/>
    <lineage>
        <taxon>Eukaryota</taxon>
        <taxon>Fungi</taxon>
        <taxon>Dikarya</taxon>
        <taxon>Ascomycota</taxon>
        <taxon>Pezizomycotina</taxon>
        <taxon>Dothideomycetes</taxon>
        <taxon>Dothideomycetidae</taxon>
        <taxon>Mycosphaerellales</taxon>
        <taxon>Teratosphaeriaceae</taxon>
        <taxon>Friedmanniomyces</taxon>
    </lineage>
</organism>
<protein>
    <recommendedName>
        <fullName evidence="9">Transcriptional regulator Ngg1</fullName>
    </recommendedName>
</protein>
<evidence type="ECO:0008006" key="9">
    <source>
        <dbReference type="Google" id="ProtNLM"/>
    </source>
</evidence>
<dbReference type="GO" id="GO:0005634">
    <property type="term" value="C:nucleus"/>
    <property type="evidence" value="ECO:0007669"/>
    <property type="project" value="UniProtKB-SubCell"/>
</dbReference>
<accession>A0A4U0XP23</accession>
<evidence type="ECO:0000256" key="3">
    <source>
        <dbReference type="ARBA" id="ARBA00023015"/>
    </source>
</evidence>
<dbReference type="InterPro" id="IPR019340">
    <property type="entry name" value="Histone_AcTrfase_su3"/>
</dbReference>
<dbReference type="Pfam" id="PF10198">
    <property type="entry name" value="Ada3"/>
    <property type="match status" value="1"/>
</dbReference>
<comment type="similarity">
    <text evidence="2">Belongs to the NGG1 family.</text>
</comment>
<evidence type="ECO:0000313" key="8">
    <source>
        <dbReference type="Proteomes" id="UP000309340"/>
    </source>
</evidence>
<dbReference type="Proteomes" id="UP000309340">
    <property type="component" value="Unassembled WGS sequence"/>
</dbReference>
<feature type="region of interest" description="Disordered" evidence="6">
    <location>
        <begin position="86"/>
        <end position="238"/>
    </location>
</feature>
<dbReference type="GO" id="GO:0006357">
    <property type="term" value="P:regulation of transcription by RNA polymerase II"/>
    <property type="evidence" value="ECO:0007669"/>
    <property type="project" value="TreeGrafter"/>
</dbReference>
<evidence type="ECO:0000256" key="6">
    <source>
        <dbReference type="SAM" id="MobiDB-lite"/>
    </source>
</evidence>
<reference evidence="7 8" key="1">
    <citation type="submission" date="2017-03" db="EMBL/GenBank/DDBJ databases">
        <title>Genomes of endolithic fungi from Antarctica.</title>
        <authorList>
            <person name="Coleine C."/>
            <person name="Masonjones S."/>
            <person name="Stajich J.E."/>
        </authorList>
    </citation>
    <scope>NUCLEOTIDE SEQUENCE [LARGE SCALE GENOMIC DNA]</scope>
    <source>
        <strain evidence="7 8">CCFEE 5184</strain>
    </source>
</reference>
<dbReference type="OrthoDB" id="1232at2759"/>
<feature type="region of interest" description="Disordered" evidence="6">
    <location>
        <begin position="379"/>
        <end position="430"/>
    </location>
</feature>
<comment type="subcellular location">
    <subcellularLocation>
        <location evidence="1">Nucleus</location>
    </subcellularLocation>
</comment>
<proteinExistence type="inferred from homology"/>
<feature type="compositionally biased region" description="Polar residues" evidence="6">
    <location>
        <begin position="21"/>
        <end position="32"/>
    </location>
</feature>